<keyword evidence="3" id="KW-1185">Reference proteome</keyword>
<dbReference type="Gene3D" id="3.20.80.10">
    <property type="entry name" value="Regulatory factor, effector binding domain"/>
    <property type="match status" value="1"/>
</dbReference>
<name>A0ABV0NIT5_9TELE</name>
<gene>
    <name evidence="2" type="ORF">GOODEAATRI_000486</name>
</gene>
<accession>A0ABV0NIT5</accession>
<proteinExistence type="predicted"/>
<evidence type="ECO:0000256" key="1">
    <source>
        <dbReference type="SAM" id="MobiDB-lite"/>
    </source>
</evidence>
<organism evidence="2 3">
    <name type="scientific">Goodea atripinnis</name>
    <dbReference type="NCBI Taxonomy" id="208336"/>
    <lineage>
        <taxon>Eukaryota</taxon>
        <taxon>Metazoa</taxon>
        <taxon>Chordata</taxon>
        <taxon>Craniata</taxon>
        <taxon>Vertebrata</taxon>
        <taxon>Euteleostomi</taxon>
        <taxon>Actinopterygii</taxon>
        <taxon>Neopterygii</taxon>
        <taxon>Teleostei</taxon>
        <taxon>Neoteleostei</taxon>
        <taxon>Acanthomorphata</taxon>
        <taxon>Ovalentaria</taxon>
        <taxon>Atherinomorphae</taxon>
        <taxon>Cyprinodontiformes</taxon>
        <taxon>Goodeidae</taxon>
        <taxon>Goodea</taxon>
    </lineage>
</organism>
<evidence type="ECO:0000313" key="2">
    <source>
        <dbReference type="EMBL" id="MEQ2170458.1"/>
    </source>
</evidence>
<evidence type="ECO:0000313" key="3">
    <source>
        <dbReference type="Proteomes" id="UP001476798"/>
    </source>
</evidence>
<feature type="compositionally biased region" description="Polar residues" evidence="1">
    <location>
        <begin position="69"/>
        <end position="85"/>
    </location>
</feature>
<dbReference type="InterPro" id="IPR011256">
    <property type="entry name" value="Reg_factor_effector_dom_sf"/>
</dbReference>
<dbReference type="Proteomes" id="UP001476798">
    <property type="component" value="Unassembled WGS sequence"/>
</dbReference>
<feature type="region of interest" description="Disordered" evidence="1">
    <location>
        <begin position="30"/>
        <end position="91"/>
    </location>
</feature>
<protein>
    <submittedName>
        <fullName evidence="2">Uncharacterized protein</fullName>
    </submittedName>
</protein>
<dbReference type="EMBL" id="JAHRIO010039994">
    <property type="protein sequence ID" value="MEQ2170458.1"/>
    <property type="molecule type" value="Genomic_DNA"/>
</dbReference>
<reference evidence="2 3" key="1">
    <citation type="submission" date="2021-06" db="EMBL/GenBank/DDBJ databases">
        <authorList>
            <person name="Palmer J.M."/>
        </authorList>
    </citation>
    <scope>NUCLEOTIDE SEQUENCE [LARGE SCALE GENOMIC DNA]</scope>
    <source>
        <strain evidence="2 3">GA_2019</strain>
        <tissue evidence="2">Muscle</tissue>
    </source>
</reference>
<sequence length="91" mass="9742">MTAPVLVKVPEETKLWEPAVYTLSFLLPAANQDKPPAPTNDKDPTTTNTSGPASVNPSLELEHDAGVWNITTSSSVDTQADPTTEVQDDVH</sequence>
<dbReference type="SUPFAM" id="SSF55136">
    <property type="entry name" value="Probable bacterial effector-binding domain"/>
    <property type="match status" value="1"/>
</dbReference>
<comment type="caution">
    <text evidence="2">The sequence shown here is derived from an EMBL/GenBank/DDBJ whole genome shotgun (WGS) entry which is preliminary data.</text>
</comment>